<protein>
    <submittedName>
        <fullName evidence="1">Uncharacterized protein</fullName>
    </submittedName>
</protein>
<evidence type="ECO:0000313" key="1">
    <source>
        <dbReference type="EMBL" id="ERN15005.1"/>
    </source>
</evidence>
<keyword evidence="2" id="KW-1185">Reference proteome</keyword>
<dbReference type="EMBL" id="KI392518">
    <property type="protein sequence ID" value="ERN15005.1"/>
    <property type="molecule type" value="Genomic_DNA"/>
</dbReference>
<sequence length="109" mass="12039">MYAHRTEDVVNFGSNPQGRVAGICKSVSMDLSEKNTTNPKKRKLSAPDLFNNTTECSSKLEKLKVKGLEVAGQKARGTVGCEIEKNEEKQSQYGLLAQCKGMEKLGFRK</sequence>
<evidence type="ECO:0000313" key="2">
    <source>
        <dbReference type="Proteomes" id="UP000017836"/>
    </source>
</evidence>
<dbReference type="AlphaFoldDB" id="U5CYG3"/>
<name>U5CYG3_AMBTC</name>
<reference evidence="2" key="1">
    <citation type="journal article" date="2013" name="Science">
        <title>The Amborella genome and the evolution of flowering plants.</title>
        <authorList>
            <consortium name="Amborella Genome Project"/>
        </authorList>
    </citation>
    <scope>NUCLEOTIDE SEQUENCE [LARGE SCALE GENOMIC DNA]</scope>
</reference>
<gene>
    <name evidence="1" type="ORF">AMTR_s00032p00230110</name>
</gene>
<organism evidence="1 2">
    <name type="scientific">Amborella trichopoda</name>
    <dbReference type="NCBI Taxonomy" id="13333"/>
    <lineage>
        <taxon>Eukaryota</taxon>
        <taxon>Viridiplantae</taxon>
        <taxon>Streptophyta</taxon>
        <taxon>Embryophyta</taxon>
        <taxon>Tracheophyta</taxon>
        <taxon>Spermatophyta</taxon>
        <taxon>Magnoliopsida</taxon>
        <taxon>Amborellales</taxon>
        <taxon>Amborellaceae</taxon>
        <taxon>Amborella</taxon>
    </lineage>
</organism>
<dbReference type="HOGENOM" id="CLU_2187467_0_0_1"/>
<dbReference type="Proteomes" id="UP000017836">
    <property type="component" value="Unassembled WGS sequence"/>
</dbReference>
<proteinExistence type="predicted"/>
<accession>U5CYG3</accession>
<dbReference type="Gramene" id="ERN15005">
    <property type="protein sequence ID" value="ERN15005"/>
    <property type="gene ID" value="AMTR_s00032p00230110"/>
</dbReference>